<gene>
    <name evidence="1" type="ORF">SLS63_001813</name>
</gene>
<protein>
    <submittedName>
        <fullName evidence="1">Uncharacterized protein</fullName>
    </submittedName>
</protein>
<dbReference type="EMBL" id="JAKNSF020000004">
    <property type="protein sequence ID" value="KAK7739468.1"/>
    <property type="molecule type" value="Genomic_DNA"/>
</dbReference>
<name>A0ABR1PLB3_DIAER</name>
<comment type="caution">
    <text evidence="1">The sequence shown here is derived from an EMBL/GenBank/DDBJ whole genome shotgun (WGS) entry which is preliminary data.</text>
</comment>
<organism evidence="1 2">
    <name type="scientific">Diaporthe eres</name>
    <name type="common">Phomopsis oblonga</name>
    <dbReference type="NCBI Taxonomy" id="83184"/>
    <lineage>
        <taxon>Eukaryota</taxon>
        <taxon>Fungi</taxon>
        <taxon>Dikarya</taxon>
        <taxon>Ascomycota</taxon>
        <taxon>Pezizomycotina</taxon>
        <taxon>Sordariomycetes</taxon>
        <taxon>Sordariomycetidae</taxon>
        <taxon>Diaporthales</taxon>
        <taxon>Diaporthaceae</taxon>
        <taxon>Diaporthe</taxon>
        <taxon>Diaporthe eres species complex</taxon>
    </lineage>
</organism>
<evidence type="ECO:0000313" key="1">
    <source>
        <dbReference type="EMBL" id="KAK7739468.1"/>
    </source>
</evidence>
<reference evidence="1 2" key="1">
    <citation type="submission" date="2024-02" db="EMBL/GenBank/DDBJ databases">
        <title>De novo assembly and annotation of 12 fungi associated with fruit tree decline syndrome in Ontario, Canada.</title>
        <authorList>
            <person name="Sulman M."/>
            <person name="Ellouze W."/>
            <person name="Ilyukhin E."/>
        </authorList>
    </citation>
    <scope>NUCLEOTIDE SEQUENCE [LARGE SCALE GENOMIC DNA]</scope>
    <source>
        <strain evidence="1 2">M169</strain>
    </source>
</reference>
<keyword evidence="2" id="KW-1185">Reference proteome</keyword>
<accession>A0ABR1PLB3</accession>
<proteinExistence type="predicted"/>
<dbReference type="Proteomes" id="UP001430848">
    <property type="component" value="Unassembled WGS sequence"/>
</dbReference>
<sequence length="209" mass="22715">MRIPLRFLHVRLAKKNTPAASSSRPKVAPTLTPAVAPFESPEELLPCGLAGLEAEAELDAEVVAVVFTSEVAVGPAEVTDVVGTPKLSEVMDMVGGSELVDEVELLEELELVDERELVEVLDVDVTGGFFLNGSALWGLLESFARTTFPAGHSLSQASEEQHPRKGLSKSGHVYQSPFESRHSWFVMFAPLSFLKLEYRTSSSGQYFGH</sequence>
<evidence type="ECO:0000313" key="2">
    <source>
        <dbReference type="Proteomes" id="UP001430848"/>
    </source>
</evidence>